<protein>
    <submittedName>
        <fullName evidence="1">DUF4331 family protein</fullName>
    </submittedName>
</protein>
<gene>
    <name evidence="1" type="ORF">JQX11_13115</name>
</gene>
<dbReference type="Proteomes" id="UP001518872">
    <property type="component" value="Unassembled WGS sequence"/>
</dbReference>
<evidence type="ECO:0000313" key="1">
    <source>
        <dbReference type="EMBL" id="MBM7077277.1"/>
    </source>
</evidence>
<evidence type="ECO:0000313" key="2">
    <source>
        <dbReference type="Proteomes" id="UP001518872"/>
    </source>
</evidence>
<organism evidence="1 2">
    <name type="scientific">Micromonospora humida</name>
    <dbReference type="NCBI Taxonomy" id="2809018"/>
    <lineage>
        <taxon>Bacteria</taxon>
        <taxon>Bacillati</taxon>
        <taxon>Actinomycetota</taxon>
        <taxon>Actinomycetes</taxon>
        <taxon>Micromonosporales</taxon>
        <taxon>Micromonosporaceae</taxon>
        <taxon>Micromonospora</taxon>
    </lineage>
</organism>
<keyword evidence="2" id="KW-1185">Reference proteome</keyword>
<name>A0ABS2ISF9_9ACTN</name>
<reference evidence="1 2" key="1">
    <citation type="submission" date="2021-02" db="EMBL/GenBank/DDBJ databases">
        <authorList>
            <person name="Ra J.-S."/>
        </authorList>
    </citation>
    <scope>NUCLEOTIDE SEQUENCE [LARGE SCALE GENOMIC DNA]</scope>
    <source>
        <strain evidence="1 2">MMS20-R1-14</strain>
    </source>
</reference>
<proteinExistence type="predicted"/>
<sequence>MSYFTDKPLAPQNGQLCIDDLYVFDGERGTVLMMNVNSSAVRPDTERGFHPGARYEFKIHHETDKIEGLTYRVAFGDPDQGGRQSVTLHALRNSDASTDSAAGILVVAGRTGEVVSGDGIRLWTGRIMDPFFIDLDQLTTVNEALRDGTRLDWEAWHPDEARNSCAGSIVECIVLEVIRNEPLLRDGARVRIWCTTKVAAEGGQWRPVTRAGQPMMWPIFWPTDADFTNPANARHPRDDVRNASSEIAAKVARFVAANRTAADPESYGRSVAELILPDMLSYRVGSPASFGFAVRNGRALRDNAPEVMFSLVLNKAITSGLTAETAEGTRSTSFPYVVPA</sequence>
<dbReference type="EMBL" id="JAFEUC010000005">
    <property type="protein sequence ID" value="MBM7077277.1"/>
    <property type="molecule type" value="Genomic_DNA"/>
</dbReference>
<dbReference type="RefSeq" id="WP_204925247.1">
    <property type="nucleotide sequence ID" value="NZ_JAFEUC010000005.1"/>
</dbReference>
<dbReference type="InterPro" id="IPR025566">
    <property type="entry name" value="DUF4331"/>
</dbReference>
<comment type="caution">
    <text evidence="1">The sequence shown here is derived from an EMBL/GenBank/DDBJ whole genome shotgun (WGS) entry which is preliminary data.</text>
</comment>
<dbReference type="Pfam" id="PF14224">
    <property type="entry name" value="DUF4331"/>
    <property type="match status" value="1"/>
</dbReference>
<accession>A0ABS2ISF9</accession>